<feature type="region of interest" description="Disordered" evidence="1">
    <location>
        <begin position="26"/>
        <end position="56"/>
    </location>
</feature>
<sequence>MLPCLLNGPAEQLFDELTTAEKQTFEEQKQDAETMDKGTNAATTREEGVKATVITAENMDTSKRNAGINKKTIKRLTVGEREEILQQEETREVNSSTIPTQEDSSVEISTTLE</sequence>
<name>A0A914UKZ2_9BILA</name>
<feature type="compositionally biased region" description="Basic and acidic residues" evidence="1">
    <location>
        <begin position="26"/>
        <end position="36"/>
    </location>
</feature>
<reference evidence="3" key="1">
    <citation type="submission" date="2022-11" db="UniProtKB">
        <authorList>
            <consortium name="WormBaseParasite"/>
        </authorList>
    </citation>
    <scope>IDENTIFICATION</scope>
</reference>
<dbReference type="Proteomes" id="UP000887566">
    <property type="component" value="Unplaced"/>
</dbReference>
<feature type="compositionally biased region" description="Basic and acidic residues" evidence="1">
    <location>
        <begin position="80"/>
        <end position="92"/>
    </location>
</feature>
<proteinExistence type="predicted"/>
<keyword evidence="2" id="KW-1185">Reference proteome</keyword>
<accession>A0A914UKZ2</accession>
<feature type="compositionally biased region" description="Polar residues" evidence="1">
    <location>
        <begin position="93"/>
        <end position="113"/>
    </location>
</feature>
<evidence type="ECO:0000313" key="2">
    <source>
        <dbReference type="Proteomes" id="UP000887566"/>
    </source>
</evidence>
<evidence type="ECO:0000313" key="3">
    <source>
        <dbReference type="WBParaSite" id="PSAMB.scaffold1077size36295.g11093.t1"/>
    </source>
</evidence>
<protein>
    <submittedName>
        <fullName evidence="3">Uncharacterized protein</fullName>
    </submittedName>
</protein>
<feature type="region of interest" description="Disordered" evidence="1">
    <location>
        <begin position="80"/>
        <end position="113"/>
    </location>
</feature>
<evidence type="ECO:0000256" key="1">
    <source>
        <dbReference type="SAM" id="MobiDB-lite"/>
    </source>
</evidence>
<dbReference type="AlphaFoldDB" id="A0A914UKZ2"/>
<organism evidence="2 3">
    <name type="scientific">Plectus sambesii</name>
    <dbReference type="NCBI Taxonomy" id="2011161"/>
    <lineage>
        <taxon>Eukaryota</taxon>
        <taxon>Metazoa</taxon>
        <taxon>Ecdysozoa</taxon>
        <taxon>Nematoda</taxon>
        <taxon>Chromadorea</taxon>
        <taxon>Plectida</taxon>
        <taxon>Plectina</taxon>
        <taxon>Plectoidea</taxon>
        <taxon>Plectidae</taxon>
        <taxon>Plectus</taxon>
    </lineage>
</organism>
<dbReference type="WBParaSite" id="PSAMB.scaffold1077size36295.g11093.t1">
    <property type="protein sequence ID" value="PSAMB.scaffold1077size36295.g11093.t1"/>
    <property type="gene ID" value="PSAMB.scaffold1077size36295.g11093"/>
</dbReference>